<reference evidence="3" key="1">
    <citation type="submission" date="2016-11" db="UniProtKB">
        <authorList>
            <consortium name="WormBaseParasite"/>
        </authorList>
    </citation>
    <scope>IDENTIFICATION</scope>
</reference>
<accession>A0A1I7YBQ7</accession>
<dbReference type="WBParaSite" id="L893_g14762.t1">
    <property type="protein sequence ID" value="L893_g14762.t1"/>
    <property type="gene ID" value="L893_g14762"/>
</dbReference>
<evidence type="ECO:0000256" key="1">
    <source>
        <dbReference type="SAM" id="MobiDB-lite"/>
    </source>
</evidence>
<evidence type="ECO:0000313" key="2">
    <source>
        <dbReference type="Proteomes" id="UP000095287"/>
    </source>
</evidence>
<proteinExistence type="predicted"/>
<keyword evidence="2" id="KW-1185">Reference proteome</keyword>
<sequence>MDFEILSILSTQRLRNAALRGSRRSLERLREFSLERDLLTRAISHPPRTPGGSPGDSRVVQDGDQLPPSTAQRHGRRHSRQAEGEV</sequence>
<dbReference type="AlphaFoldDB" id="A0A1I7YBQ7"/>
<organism evidence="2 3">
    <name type="scientific">Steinernema glaseri</name>
    <dbReference type="NCBI Taxonomy" id="37863"/>
    <lineage>
        <taxon>Eukaryota</taxon>
        <taxon>Metazoa</taxon>
        <taxon>Ecdysozoa</taxon>
        <taxon>Nematoda</taxon>
        <taxon>Chromadorea</taxon>
        <taxon>Rhabditida</taxon>
        <taxon>Tylenchina</taxon>
        <taxon>Panagrolaimomorpha</taxon>
        <taxon>Strongyloidoidea</taxon>
        <taxon>Steinernematidae</taxon>
        <taxon>Steinernema</taxon>
    </lineage>
</organism>
<evidence type="ECO:0000313" key="3">
    <source>
        <dbReference type="WBParaSite" id="L893_g14762.t1"/>
    </source>
</evidence>
<dbReference type="Proteomes" id="UP000095287">
    <property type="component" value="Unplaced"/>
</dbReference>
<feature type="region of interest" description="Disordered" evidence="1">
    <location>
        <begin position="40"/>
        <end position="86"/>
    </location>
</feature>
<name>A0A1I7YBQ7_9BILA</name>
<protein>
    <submittedName>
        <fullName evidence="3">Uncharacterized protein</fullName>
    </submittedName>
</protein>